<dbReference type="GO" id="GO:0004497">
    <property type="term" value="F:monooxygenase activity"/>
    <property type="evidence" value="ECO:0007669"/>
    <property type="project" value="UniProtKB-KW"/>
</dbReference>
<accession>A0ABM9BX84</accession>
<proteinExistence type="predicted"/>
<name>A0ABM9BX84_9BACL</name>
<sequence length="342" mass="38013">MRLSVLDQAPVTSGNTAGAALKKAEELAIVADQLGYRRMWMAEHHGTSTFVSSAPEVAAAHLAAKTNHIRIGTGGVMMMHYSPLKLAEVFKTLSAFSPGRIDFGVGRAPGGDNPSMYALSEGRQPMMNNMYEKFHTAMQLINDEVPEDELYSKTIAAPSQIILPEAWLLGSTGNSALKAAEMGVGYSFAQFFNGAMTKEIFDAYKNNFQPSAFMEKPEISVTFMVTTAETKEEAEFEAGPQDIFGLLFKRGQFRPLMTPEEAQSYSLTEMDRMIINDNRKRHFVGAAKEVASLLQEEQEQYGFDEAMICSIPHSQEKRLDVYRLLARELLSSQPTSHWSREL</sequence>
<keyword evidence="4" id="KW-1185">Reference proteome</keyword>
<dbReference type="InterPro" id="IPR011251">
    <property type="entry name" value="Luciferase-like_dom"/>
</dbReference>
<feature type="domain" description="Luciferase-like" evidence="2">
    <location>
        <begin position="1"/>
        <end position="244"/>
    </location>
</feature>
<dbReference type="InterPro" id="IPR036661">
    <property type="entry name" value="Luciferase-like_sf"/>
</dbReference>
<dbReference type="PANTHER" id="PTHR30137:SF6">
    <property type="entry name" value="LUCIFERASE-LIKE MONOOXYGENASE"/>
    <property type="match status" value="1"/>
</dbReference>
<dbReference type="RefSeq" id="WP_236339118.1">
    <property type="nucleotide sequence ID" value="NZ_CAKMMF010000003.1"/>
</dbReference>
<organism evidence="3 4">
    <name type="scientific">Paenibacillus plantiphilus</name>
    <dbReference type="NCBI Taxonomy" id="2905650"/>
    <lineage>
        <taxon>Bacteria</taxon>
        <taxon>Bacillati</taxon>
        <taxon>Bacillota</taxon>
        <taxon>Bacilli</taxon>
        <taxon>Bacillales</taxon>
        <taxon>Paenibacillaceae</taxon>
        <taxon>Paenibacillus</taxon>
    </lineage>
</organism>
<dbReference type="NCBIfam" id="TIGR03558">
    <property type="entry name" value="oxido_grp_1"/>
    <property type="match status" value="1"/>
</dbReference>
<dbReference type="PANTHER" id="PTHR30137">
    <property type="entry name" value="LUCIFERASE-LIKE MONOOXYGENASE"/>
    <property type="match status" value="1"/>
</dbReference>
<gene>
    <name evidence="3" type="primary">tgnB</name>
    <name evidence="3" type="ORF">PAECIP111893_00688</name>
</gene>
<evidence type="ECO:0000259" key="2">
    <source>
        <dbReference type="Pfam" id="PF00296"/>
    </source>
</evidence>
<evidence type="ECO:0000313" key="3">
    <source>
        <dbReference type="EMBL" id="CAH1195403.1"/>
    </source>
</evidence>
<dbReference type="SUPFAM" id="SSF51679">
    <property type="entry name" value="Bacterial luciferase-like"/>
    <property type="match status" value="1"/>
</dbReference>
<keyword evidence="3" id="KW-0503">Monooxygenase</keyword>
<dbReference type="Proteomes" id="UP000838686">
    <property type="component" value="Unassembled WGS sequence"/>
</dbReference>
<dbReference type="EC" id="1.14.14.-" evidence="3"/>
<comment type="caution">
    <text evidence="3">The sequence shown here is derived from an EMBL/GenBank/DDBJ whole genome shotgun (WGS) entry which is preliminary data.</text>
</comment>
<evidence type="ECO:0000256" key="1">
    <source>
        <dbReference type="ARBA" id="ARBA00007789"/>
    </source>
</evidence>
<keyword evidence="3" id="KW-0560">Oxidoreductase</keyword>
<dbReference type="Gene3D" id="3.20.20.30">
    <property type="entry name" value="Luciferase-like domain"/>
    <property type="match status" value="1"/>
</dbReference>
<protein>
    <submittedName>
        <fullName evidence="3">Flavin-dependent trigonelline monooxygenase, oxygenase component</fullName>
        <ecNumber evidence="3">1.14.14.-</ecNumber>
    </submittedName>
</protein>
<dbReference type="InterPro" id="IPR050766">
    <property type="entry name" value="Bact_Lucif_Oxidored"/>
</dbReference>
<dbReference type="InterPro" id="IPR019949">
    <property type="entry name" value="CmoO-like"/>
</dbReference>
<dbReference type="Pfam" id="PF00296">
    <property type="entry name" value="Bac_luciferase"/>
    <property type="match status" value="1"/>
</dbReference>
<evidence type="ECO:0000313" key="4">
    <source>
        <dbReference type="Proteomes" id="UP000838686"/>
    </source>
</evidence>
<reference evidence="3" key="1">
    <citation type="submission" date="2022-01" db="EMBL/GenBank/DDBJ databases">
        <authorList>
            <person name="Criscuolo A."/>
        </authorList>
    </citation>
    <scope>NUCLEOTIDE SEQUENCE</scope>
    <source>
        <strain evidence="3">CIP111893</strain>
    </source>
</reference>
<dbReference type="EMBL" id="CAKMMF010000003">
    <property type="protein sequence ID" value="CAH1195403.1"/>
    <property type="molecule type" value="Genomic_DNA"/>
</dbReference>
<comment type="similarity">
    <text evidence="1">To bacterial alkanal monooxygenase alpha and beta chains.</text>
</comment>